<dbReference type="OrthoDB" id="2274804at2759"/>
<dbReference type="GO" id="GO:0007059">
    <property type="term" value="P:chromosome segregation"/>
    <property type="evidence" value="ECO:0007669"/>
    <property type="project" value="TreeGrafter"/>
</dbReference>
<dbReference type="GO" id="GO:0051382">
    <property type="term" value="P:kinetochore assembly"/>
    <property type="evidence" value="ECO:0007669"/>
    <property type="project" value="InterPro"/>
</dbReference>
<dbReference type="EMBL" id="WEKX01010857">
    <property type="protein sequence ID" value="NWI89260.1"/>
    <property type="molecule type" value="Genomic_DNA"/>
</dbReference>
<dbReference type="InterPro" id="IPR040034">
    <property type="entry name" value="CENP-H"/>
</dbReference>
<sequence length="147" mass="17236">FLTLHRIPFMEALRKNMCEGGDDSRLILETLKHIVLLSQKIMKYQKFYCSPNHFLILSLLNNGTALKQARQQKLQEIRTMVKTEENKQESMKLYETKMLDRFEKESQLTTIIQNVFQSVIIGSRINWAEDPSLTAIVLQLEKNVHLQ</sequence>
<feature type="non-terminal residue" evidence="9">
    <location>
        <position position="1"/>
    </location>
</feature>
<evidence type="ECO:0000256" key="7">
    <source>
        <dbReference type="ARBA" id="ARBA00025735"/>
    </source>
</evidence>
<evidence type="ECO:0000313" key="9">
    <source>
        <dbReference type="EMBL" id="NWI89260.1"/>
    </source>
</evidence>
<dbReference type="GO" id="GO:0007052">
    <property type="term" value="P:mitotic spindle organization"/>
    <property type="evidence" value="ECO:0007669"/>
    <property type="project" value="TreeGrafter"/>
</dbReference>
<dbReference type="GO" id="GO:0043515">
    <property type="term" value="F:kinetochore binding"/>
    <property type="evidence" value="ECO:0007669"/>
    <property type="project" value="TreeGrafter"/>
</dbReference>
<protein>
    <submittedName>
        <fullName evidence="9">CENPH protein</fullName>
    </submittedName>
</protein>
<evidence type="ECO:0000256" key="2">
    <source>
        <dbReference type="ARBA" id="ARBA00004629"/>
    </source>
</evidence>
<accession>A0A851F885</accession>
<reference evidence="9" key="1">
    <citation type="submission" date="2019-10" db="EMBL/GenBank/DDBJ databases">
        <title>Bird 10,000 Genomes (B10K) Project - Family phase.</title>
        <authorList>
            <person name="Zhang G."/>
        </authorList>
    </citation>
    <scope>NUCLEOTIDE SEQUENCE</scope>
    <source>
        <strain evidence="9">B10K-DU-002-53</strain>
        <tissue evidence="9">Muscle</tissue>
    </source>
</reference>
<keyword evidence="5" id="KW-0539">Nucleus</keyword>
<keyword evidence="10" id="KW-1185">Reference proteome</keyword>
<keyword evidence="6" id="KW-0137">Centromere</keyword>
<dbReference type="PANTHER" id="PTHR48122">
    <property type="entry name" value="CENTROMERE PROTEIN H"/>
    <property type="match status" value="1"/>
</dbReference>
<proteinExistence type="inferred from homology"/>
<dbReference type="InterPro" id="IPR008426">
    <property type="entry name" value="CENP-H_C"/>
</dbReference>
<comment type="subcellular location">
    <subcellularLocation>
        <location evidence="2">Chromosome</location>
        <location evidence="2">Centromere</location>
        <location evidence="2">Kinetochore</location>
    </subcellularLocation>
    <subcellularLocation>
        <location evidence="1">Nucleus</location>
    </subcellularLocation>
</comment>
<evidence type="ECO:0000259" key="8">
    <source>
        <dbReference type="Pfam" id="PF05837"/>
    </source>
</evidence>
<dbReference type="Pfam" id="PF05837">
    <property type="entry name" value="CENP-H"/>
    <property type="match status" value="1"/>
</dbReference>
<gene>
    <name evidence="9" type="primary">Cenph</name>
    <name evidence="9" type="ORF">PITSOR_R12920</name>
</gene>
<comment type="caution">
    <text evidence="9">The sequence shown here is derived from an EMBL/GenBank/DDBJ whole genome shotgun (WGS) entry which is preliminary data.</text>
</comment>
<evidence type="ECO:0000313" key="10">
    <source>
        <dbReference type="Proteomes" id="UP000633448"/>
    </source>
</evidence>
<evidence type="ECO:0000256" key="5">
    <source>
        <dbReference type="ARBA" id="ARBA00023242"/>
    </source>
</evidence>
<keyword evidence="4" id="KW-0995">Kinetochore</keyword>
<dbReference type="Proteomes" id="UP000633448">
    <property type="component" value="Unassembled WGS sequence"/>
</dbReference>
<feature type="domain" description="Centromere protein H C-terminal" evidence="8">
    <location>
        <begin position="3"/>
        <end position="141"/>
    </location>
</feature>
<dbReference type="AlphaFoldDB" id="A0A851F885"/>
<dbReference type="GO" id="GO:0005634">
    <property type="term" value="C:nucleus"/>
    <property type="evidence" value="ECO:0007669"/>
    <property type="project" value="UniProtKB-SubCell"/>
</dbReference>
<dbReference type="GO" id="GO:0000776">
    <property type="term" value="C:kinetochore"/>
    <property type="evidence" value="ECO:0007669"/>
    <property type="project" value="UniProtKB-KW"/>
</dbReference>
<evidence type="ECO:0000256" key="6">
    <source>
        <dbReference type="ARBA" id="ARBA00023328"/>
    </source>
</evidence>
<comment type="similarity">
    <text evidence="7">Belongs to the CENP-H/MCM16 family.</text>
</comment>
<evidence type="ECO:0000256" key="4">
    <source>
        <dbReference type="ARBA" id="ARBA00022838"/>
    </source>
</evidence>
<name>A0A851F885_PITSO</name>
<evidence type="ECO:0000256" key="1">
    <source>
        <dbReference type="ARBA" id="ARBA00004123"/>
    </source>
</evidence>
<organism evidence="9 10">
    <name type="scientific">Pitta sordida</name>
    <name type="common">Hooded pitta</name>
    <dbReference type="NCBI Taxonomy" id="9163"/>
    <lineage>
        <taxon>Eukaryota</taxon>
        <taxon>Metazoa</taxon>
        <taxon>Chordata</taxon>
        <taxon>Craniata</taxon>
        <taxon>Vertebrata</taxon>
        <taxon>Euteleostomi</taxon>
        <taxon>Archelosauria</taxon>
        <taxon>Archosauria</taxon>
        <taxon>Dinosauria</taxon>
        <taxon>Saurischia</taxon>
        <taxon>Theropoda</taxon>
        <taxon>Coelurosauria</taxon>
        <taxon>Aves</taxon>
        <taxon>Neognathae</taxon>
        <taxon>Neoaves</taxon>
        <taxon>Telluraves</taxon>
        <taxon>Australaves</taxon>
        <taxon>Passeriformes</taxon>
        <taxon>Pittidae</taxon>
        <taxon>Pitta</taxon>
    </lineage>
</organism>
<dbReference type="PANTHER" id="PTHR48122:SF1">
    <property type="entry name" value="CENTROMERE PROTEIN H"/>
    <property type="match status" value="1"/>
</dbReference>
<feature type="non-terminal residue" evidence="9">
    <location>
        <position position="147"/>
    </location>
</feature>
<keyword evidence="3" id="KW-0158">Chromosome</keyword>
<evidence type="ECO:0000256" key="3">
    <source>
        <dbReference type="ARBA" id="ARBA00022454"/>
    </source>
</evidence>